<accession>A0A7G9YZM0</accession>
<name>A0A7G9YZM0_9EURY</name>
<feature type="transmembrane region" description="Helical" evidence="1">
    <location>
        <begin position="40"/>
        <end position="65"/>
    </location>
</feature>
<evidence type="ECO:0000313" key="2">
    <source>
        <dbReference type="EMBL" id="QNO53454.1"/>
    </source>
</evidence>
<protein>
    <submittedName>
        <fullName evidence="2">Uncharacterized protein</fullName>
    </submittedName>
</protein>
<feature type="transmembrane region" description="Helical" evidence="1">
    <location>
        <begin position="12"/>
        <end position="34"/>
    </location>
</feature>
<keyword evidence="1" id="KW-1133">Transmembrane helix</keyword>
<keyword evidence="1" id="KW-0472">Membrane</keyword>
<reference evidence="2" key="1">
    <citation type="submission" date="2020-06" db="EMBL/GenBank/DDBJ databases">
        <title>Unique genomic features of the anaerobic methanotrophic archaea.</title>
        <authorList>
            <person name="Chadwick G.L."/>
            <person name="Skennerton C.T."/>
            <person name="Laso-Perez R."/>
            <person name="Leu A.O."/>
            <person name="Speth D.R."/>
            <person name="Yu H."/>
            <person name="Morgan-Lang C."/>
            <person name="Hatzenpichler R."/>
            <person name="Goudeau D."/>
            <person name="Malmstrom R."/>
            <person name="Brazelton W.J."/>
            <person name="Woyke T."/>
            <person name="Hallam S.J."/>
            <person name="Tyson G.W."/>
            <person name="Wegener G."/>
            <person name="Boetius A."/>
            <person name="Orphan V."/>
        </authorList>
    </citation>
    <scope>NUCLEOTIDE SEQUENCE</scope>
</reference>
<organism evidence="2">
    <name type="scientific">Candidatus Methanophagaceae archaeon ANME-1 ERB6</name>
    <dbReference type="NCBI Taxonomy" id="2759912"/>
    <lineage>
        <taxon>Archaea</taxon>
        <taxon>Methanobacteriati</taxon>
        <taxon>Methanobacteriota</taxon>
        <taxon>Stenosarchaea group</taxon>
        <taxon>Methanomicrobia</taxon>
        <taxon>Candidatus Methanophagales</taxon>
        <taxon>Candidatus Methanophagaceae</taxon>
    </lineage>
</organism>
<keyword evidence="1" id="KW-0812">Transmembrane</keyword>
<proteinExistence type="predicted"/>
<dbReference type="AlphaFoldDB" id="A0A7G9YZM0"/>
<sequence>MIDMETEKFGSVGHVWVPLVIGLIMIAVGVPLALVKPEELTGYLYICTGVICVSLHCVCSLLFALRTKAK</sequence>
<gene>
    <name evidence="2" type="ORF">HCHKDHBN_00025</name>
</gene>
<dbReference type="EMBL" id="MT631542">
    <property type="protein sequence ID" value="QNO53454.1"/>
    <property type="molecule type" value="Genomic_DNA"/>
</dbReference>
<evidence type="ECO:0000256" key="1">
    <source>
        <dbReference type="SAM" id="Phobius"/>
    </source>
</evidence>